<dbReference type="GO" id="GO:0005783">
    <property type="term" value="C:endoplasmic reticulum"/>
    <property type="evidence" value="ECO:0007669"/>
    <property type="project" value="UniProtKB-ARBA"/>
</dbReference>
<evidence type="ECO:0000256" key="7">
    <source>
        <dbReference type="RuleBase" id="RU363107"/>
    </source>
</evidence>
<dbReference type="PANTHER" id="PTHR19317:SF84">
    <property type="entry name" value="PRA1 FAMILY PROTEIN"/>
    <property type="match status" value="1"/>
</dbReference>
<keyword evidence="6 7" id="KW-0472">Membrane</keyword>
<evidence type="ECO:0000256" key="1">
    <source>
        <dbReference type="ARBA" id="ARBA00002501"/>
    </source>
</evidence>
<evidence type="ECO:0000256" key="2">
    <source>
        <dbReference type="ARBA" id="ARBA00004127"/>
    </source>
</evidence>
<reference evidence="10 12" key="3">
    <citation type="submission" date="2017-11" db="EMBL/GenBank/DDBJ databases">
        <title>De-novo sequencing of pomegranate (Punica granatum L.) genome.</title>
        <authorList>
            <person name="Akparov Z."/>
            <person name="Amiraslanov A."/>
            <person name="Hajiyeva S."/>
            <person name="Abbasov M."/>
            <person name="Kaur K."/>
            <person name="Hamwieh A."/>
            <person name="Solovyev V."/>
            <person name="Salamov A."/>
            <person name="Braich B."/>
            <person name="Kosarev P."/>
            <person name="Mahmoud A."/>
            <person name="Hajiyev E."/>
            <person name="Babayeva S."/>
            <person name="Izzatullayeva V."/>
            <person name="Mammadov A."/>
            <person name="Mammadov A."/>
            <person name="Sharifova S."/>
            <person name="Ojaghi J."/>
            <person name="Eynullazada K."/>
            <person name="Bayramov B."/>
            <person name="Abdulazimova A."/>
            <person name="Shahmuradov I."/>
        </authorList>
    </citation>
    <scope>NUCLEOTIDE SEQUENCE [LARGE SCALE GENOMIC DNA]</scope>
    <source>
        <strain evidence="10">AG2017</strain>
        <strain evidence="12">cv. AG2017</strain>
        <tissue evidence="10">Leaf</tissue>
    </source>
</reference>
<dbReference type="EMBL" id="MTKT01006212">
    <property type="protein sequence ID" value="OWM63073.1"/>
    <property type="molecule type" value="Genomic_DNA"/>
</dbReference>
<comment type="similarity">
    <text evidence="3 7">Belongs to the PRA1 family.</text>
</comment>
<feature type="transmembrane region" description="Helical" evidence="7">
    <location>
        <begin position="60"/>
        <end position="93"/>
    </location>
</feature>
<evidence type="ECO:0000256" key="8">
    <source>
        <dbReference type="SAM" id="MobiDB-lite"/>
    </source>
</evidence>
<dbReference type="InterPro" id="IPR004895">
    <property type="entry name" value="Prenylated_rab_accept_PRA1"/>
</dbReference>
<evidence type="ECO:0000256" key="4">
    <source>
        <dbReference type="ARBA" id="ARBA00022692"/>
    </source>
</evidence>
<dbReference type="Pfam" id="PF03208">
    <property type="entry name" value="PRA1"/>
    <property type="match status" value="1"/>
</dbReference>
<dbReference type="EMBL" id="PGOL01000625">
    <property type="protein sequence ID" value="PKI67224.1"/>
    <property type="molecule type" value="Genomic_DNA"/>
</dbReference>
<name>A0A218VRU8_PUNGR</name>
<accession>A0A218VRU8</accession>
<dbReference type="PANTHER" id="PTHR19317">
    <property type="entry name" value="PRENYLATED RAB ACCEPTOR 1-RELATED"/>
    <property type="match status" value="1"/>
</dbReference>
<reference evidence="11" key="1">
    <citation type="journal article" date="2017" name="Plant J.">
        <title>The pomegranate (Punica granatum L.) genome and the genomics of punicalagin biosynthesis.</title>
        <authorList>
            <person name="Qin G."/>
            <person name="Xu C."/>
            <person name="Ming R."/>
            <person name="Tang H."/>
            <person name="Guyot R."/>
            <person name="Kramer E.M."/>
            <person name="Hu Y."/>
            <person name="Yi X."/>
            <person name="Qi Y."/>
            <person name="Xu X."/>
            <person name="Gao Z."/>
            <person name="Pan H."/>
            <person name="Jian J."/>
            <person name="Tian Y."/>
            <person name="Yue Z."/>
            <person name="Xu Y."/>
        </authorList>
    </citation>
    <scope>NUCLEOTIDE SEQUENCE [LARGE SCALE GENOMIC DNA]</scope>
    <source>
        <strain evidence="11">cv. Dabenzi</strain>
    </source>
</reference>
<comment type="subcellular location">
    <subcellularLocation>
        <location evidence="2">Endomembrane system</location>
        <topology evidence="2">Multi-pass membrane protein</topology>
    </subcellularLocation>
    <subcellularLocation>
        <location evidence="7">Membrane</location>
        <topology evidence="7">Multi-pass membrane protein</topology>
    </subcellularLocation>
</comment>
<sequence length="184" mass="20522">MLSSNSGFSRLLPRAAPDSPPLIPTRRPWRQLFSPSSLSRPYTLGEAVHRIRRNLAYFRVNYAIIALSILFLSLLWHPVSMIVFLIVFVAWLFLYISRDEPVVVCNHQVDERAVVVFLAAVTIVALVLTDVWLNVVVSVLTAALLVSLHGAFRSPDDLYNDEESVDGWLESVVGSPTSSGYTPI</sequence>
<dbReference type="GO" id="GO:0016192">
    <property type="term" value="P:vesicle-mediated transport"/>
    <property type="evidence" value="ECO:0007669"/>
    <property type="project" value="TreeGrafter"/>
</dbReference>
<feature type="region of interest" description="Disordered" evidence="8">
    <location>
        <begin position="1"/>
        <end position="23"/>
    </location>
</feature>
<organism evidence="9 11">
    <name type="scientific">Punica granatum</name>
    <name type="common">Pomegranate</name>
    <dbReference type="NCBI Taxonomy" id="22663"/>
    <lineage>
        <taxon>Eukaryota</taxon>
        <taxon>Viridiplantae</taxon>
        <taxon>Streptophyta</taxon>
        <taxon>Embryophyta</taxon>
        <taxon>Tracheophyta</taxon>
        <taxon>Spermatophyta</taxon>
        <taxon>Magnoliopsida</taxon>
        <taxon>eudicotyledons</taxon>
        <taxon>Gunneridae</taxon>
        <taxon>Pentapetalae</taxon>
        <taxon>rosids</taxon>
        <taxon>malvids</taxon>
        <taxon>Myrtales</taxon>
        <taxon>Lythraceae</taxon>
        <taxon>Punica</taxon>
    </lineage>
</organism>
<protein>
    <recommendedName>
        <fullName evidence="7">PRA1 family protein</fullName>
    </recommendedName>
</protein>
<comment type="function">
    <text evidence="1 7">May be involved in both secretory and endocytic intracellular trafficking in the endosomal/prevacuolar compartments.</text>
</comment>
<evidence type="ECO:0000256" key="6">
    <source>
        <dbReference type="ARBA" id="ARBA00023136"/>
    </source>
</evidence>
<evidence type="ECO:0000313" key="10">
    <source>
        <dbReference type="EMBL" id="PKI67224.1"/>
    </source>
</evidence>
<evidence type="ECO:0000256" key="5">
    <source>
        <dbReference type="ARBA" id="ARBA00022989"/>
    </source>
</evidence>
<dbReference type="GO" id="GO:0016020">
    <property type="term" value="C:membrane"/>
    <property type="evidence" value="ECO:0007669"/>
    <property type="project" value="UniProtKB-SubCell"/>
</dbReference>
<dbReference type="Proteomes" id="UP000197138">
    <property type="component" value="Unassembled WGS sequence"/>
</dbReference>
<dbReference type="Proteomes" id="UP000233551">
    <property type="component" value="Unassembled WGS sequence"/>
</dbReference>
<dbReference type="STRING" id="22663.A0A218VRU8"/>
<evidence type="ECO:0000313" key="12">
    <source>
        <dbReference type="Proteomes" id="UP000233551"/>
    </source>
</evidence>
<evidence type="ECO:0000313" key="11">
    <source>
        <dbReference type="Proteomes" id="UP000197138"/>
    </source>
</evidence>
<evidence type="ECO:0000256" key="3">
    <source>
        <dbReference type="ARBA" id="ARBA00006483"/>
    </source>
</evidence>
<gene>
    <name evidence="9" type="ORF">CDL15_Pgr024638</name>
    <name evidence="10" type="ORF">CRG98_012365</name>
</gene>
<dbReference type="GO" id="GO:0005794">
    <property type="term" value="C:Golgi apparatus"/>
    <property type="evidence" value="ECO:0007669"/>
    <property type="project" value="TreeGrafter"/>
</dbReference>
<keyword evidence="4 7" id="KW-0812">Transmembrane</keyword>
<dbReference type="GeneID" id="116211826"/>
<comment type="caution">
    <text evidence="9">The sequence shown here is derived from an EMBL/GenBank/DDBJ whole genome shotgun (WGS) entry which is preliminary data.</text>
</comment>
<dbReference type="AlphaFoldDB" id="A0A218VRU8"/>
<keyword evidence="7" id="KW-0813">Transport</keyword>
<keyword evidence="12" id="KW-1185">Reference proteome</keyword>
<keyword evidence="5 7" id="KW-1133">Transmembrane helix</keyword>
<proteinExistence type="inferred from homology"/>
<dbReference type="OrthoDB" id="63113at2759"/>
<evidence type="ECO:0000313" key="9">
    <source>
        <dbReference type="EMBL" id="OWM63073.1"/>
    </source>
</evidence>
<feature type="transmembrane region" description="Helical" evidence="7">
    <location>
        <begin position="113"/>
        <end position="146"/>
    </location>
</feature>
<reference evidence="9" key="2">
    <citation type="submission" date="2017-06" db="EMBL/GenBank/DDBJ databases">
        <title>The pomegranate genome and the genomics of punicalagin biosynthesis.</title>
        <authorList>
            <person name="Xu C."/>
        </authorList>
    </citation>
    <scope>NUCLEOTIDE SEQUENCE [LARGE SCALE GENOMIC DNA]</scope>
    <source>
        <tissue evidence="9">Fresh leaf</tissue>
    </source>
</reference>